<dbReference type="VEuPathDB" id="VectorBase:PPAPM1_003234"/>
<keyword evidence="9" id="KW-0809">Transit peptide</keyword>
<evidence type="ECO:0000256" key="6">
    <source>
        <dbReference type="ARBA" id="ARBA00022490"/>
    </source>
</evidence>
<dbReference type="EnsemblMetazoa" id="PPAI008375-RA">
    <property type="protein sequence ID" value="PPAI008375-PA"/>
    <property type="gene ID" value="PPAI008375"/>
</dbReference>
<evidence type="ECO:0000256" key="3">
    <source>
        <dbReference type="ARBA" id="ARBA00004496"/>
    </source>
</evidence>
<evidence type="ECO:0000313" key="14">
    <source>
        <dbReference type="Proteomes" id="UP000092462"/>
    </source>
</evidence>
<evidence type="ECO:0000256" key="10">
    <source>
        <dbReference type="ARBA" id="ARBA00023128"/>
    </source>
</evidence>
<organism evidence="13 14">
    <name type="scientific">Phlebotomus papatasi</name>
    <name type="common">Sandfly</name>
    <dbReference type="NCBI Taxonomy" id="29031"/>
    <lineage>
        <taxon>Eukaryota</taxon>
        <taxon>Metazoa</taxon>
        <taxon>Ecdysozoa</taxon>
        <taxon>Arthropoda</taxon>
        <taxon>Hexapoda</taxon>
        <taxon>Insecta</taxon>
        <taxon>Pterygota</taxon>
        <taxon>Neoptera</taxon>
        <taxon>Endopterygota</taxon>
        <taxon>Diptera</taxon>
        <taxon>Nematocera</taxon>
        <taxon>Psychodoidea</taxon>
        <taxon>Psychodidae</taxon>
        <taxon>Phlebotomus</taxon>
        <taxon>Phlebotomus</taxon>
    </lineage>
</organism>
<evidence type="ECO:0000259" key="12">
    <source>
        <dbReference type="SMART" id="SM01284"/>
    </source>
</evidence>
<comment type="subcellular location">
    <subcellularLocation>
        <location evidence="3">Cytoplasm</location>
    </subcellularLocation>
    <subcellularLocation>
        <location evidence="2">Mitochondrion</location>
    </subcellularLocation>
    <subcellularLocation>
        <location evidence="1">Nucleus</location>
    </subcellularLocation>
</comment>
<dbReference type="InterPro" id="IPR010418">
    <property type="entry name" value="ECSIT"/>
</dbReference>
<proteinExistence type="inferred from homology"/>
<comment type="similarity">
    <text evidence="4">Belongs to the ECSIT family.</text>
</comment>
<dbReference type="Proteomes" id="UP000092462">
    <property type="component" value="Unassembled WGS sequence"/>
</dbReference>
<evidence type="ECO:0000256" key="8">
    <source>
        <dbReference type="ARBA" id="ARBA00022859"/>
    </source>
</evidence>
<keyword evidence="8" id="KW-0391">Immunity</keyword>
<dbReference type="Pfam" id="PF14784">
    <property type="entry name" value="ECSIT_C"/>
    <property type="match status" value="1"/>
</dbReference>
<dbReference type="AlphaFoldDB" id="A0A1B0DJF1"/>
<sequence length="342" mass="40314">MFILGLVHMHEVRVRYVNVLLTFLKKKKSGVLVLCLIGEKFLEKIRVIRRMTSVYLRWMLQRLRPGRFQYYSTSNQASGNKEKSSEDEEVTEKRLTHVTFESIEEKNRQSYLQLIQAFETQSRHRKNYVEFITAALRNMKHYGVHQDLQVYKALSNVMPKGKFIPTNRIQSEFMHYPKQQQVQIDLLEQMEDNGVMPDVEMEAILVNTFGHRGHPVRKLRRMLYWMPKFKNLSPWLLPKPMPNDDLEVAKLAVQRIMTVDLQATVEVFETKDVDNVLDETWIVSGQTPKQKELIKLYRDAKAIYIEGPFYIWLRNRCVSYFILRGDALPPPPPDTTNTDGEY</sequence>
<dbReference type="PANTHER" id="PTHR13113">
    <property type="entry name" value="ECSIT EVOLUTIONARILY CONSERVED SIGNALING INTERMEDIATE IN TOLL PATHWAYS"/>
    <property type="match status" value="1"/>
</dbReference>
<keyword evidence="10" id="KW-0496">Mitochondrion</keyword>
<name>A0A1B0DJF1_PHLPP</name>
<feature type="domain" description="ECSIT C-terminal" evidence="12">
    <location>
        <begin position="287"/>
        <end position="341"/>
    </location>
</feature>
<dbReference type="GO" id="GO:0005739">
    <property type="term" value="C:mitochondrion"/>
    <property type="evidence" value="ECO:0007669"/>
    <property type="project" value="UniProtKB-SubCell"/>
</dbReference>
<evidence type="ECO:0000256" key="9">
    <source>
        <dbReference type="ARBA" id="ARBA00022946"/>
    </source>
</evidence>
<dbReference type="VEuPathDB" id="VectorBase:PPAI008375"/>
<evidence type="ECO:0000256" key="1">
    <source>
        <dbReference type="ARBA" id="ARBA00004123"/>
    </source>
</evidence>
<dbReference type="SMART" id="SM01284">
    <property type="entry name" value="ECSIT_Cterm"/>
    <property type="match status" value="1"/>
</dbReference>
<dbReference type="PANTHER" id="PTHR13113:SF1">
    <property type="entry name" value="EVOLUTIONARILY CONSERVED SIGNALING INTERMEDIATE IN TOLL PATHWAY, MITOCHONDRIAL"/>
    <property type="match status" value="1"/>
</dbReference>
<dbReference type="GO" id="GO:0007178">
    <property type="term" value="P:cell surface receptor protein serine/threonine kinase signaling pathway"/>
    <property type="evidence" value="ECO:0007669"/>
    <property type="project" value="TreeGrafter"/>
</dbReference>
<evidence type="ECO:0000256" key="11">
    <source>
        <dbReference type="ARBA" id="ARBA00023242"/>
    </source>
</evidence>
<dbReference type="InterPro" id="IPR029342">
    <property type="entry name" value="ECIST_C"/>
</dbReference>
<evidence type="ECO:0000256" key="7">
    <source>
        <dbReference type="ARBA" id="ARBA00022588"/>
    </source>
</evidence>
<dbReference type="EMBL" id="AJVK01065048">
    <property type="status" value="NOT_ANNOTATED_CDS"/>
    <property type="molecule type" value="Genomic_DNA"/>
</dbReference>
<dbReference type="InterPro" id="IPR046448">
    <property type="entry name" value="ECSIT_N"/>
</dbReference>
<keyword evidence="14" id="KW-1185">Reference proteome</keyword>
<protein>
    <recommendedName>
        <fullName evidence="5">Evolutionarily conserved signaling intermediate in Toll pathway, mitochondrial</fullName>
    </recommendedName>
</protein>
<evidence type="ECO:0000256" key="4">
    <source>
        <dbReference type="ARBA" id="ARBA00007674"/>
    </source>
</evidence>
<evidence type="ECO:0000256" key="5">
    <source>
        <dbReference type="ARBA" id="ARBA00019998"/>
    </source>
</evidence>
<dbReference type="Pfam" id="PF06239">
    <property type="entry name" value="ECSIT_N"/>
    <property type="match status" value="1"/>
</dbReference>
<dbReference type="GO" id="GO:0045087">
    <property type="term" value="P:innate immune response"/>
    <property type="evidence" value="ECO:0007669"/>
    <property type="project" value="UniProtKB-KW"/>
</dbReference>
<dbReference type="GO" id="GO:0005634">
    <property type="term" value="C:nucleus"/>
    <property type="evidence" value="ECO:0007669"/>
    <property type="project" value="UniProtKB-SubCell"/>
</dbReference>
<keyword evidence="7" id="KW-0399">Innate immunity</keyword>
<evidence type="ECO:0000313" key="13">
    <source>
        <dbReference type="EnsemblMetazoa" id="PPAI008375-PA"/>
    </source>
</evidence>
<evidence type="ECO:0000256" key="2">
    <source>
        <dbReference type="ARBA" id="ARBA00004173"/>
    </source>
</evidence>
<keyword evidence="11" id="KW-0539">Nucleus</keyword>
<reference evidence="13" key="1">
    <citation type="submission" date="2022-08" db="UniProtKB">
        <authorList>
            <consortium name="EnsemblMetazoa"/>
        </authorList>
    </citation>
    <scope>IDENTIFICATION</scope>
    <source>
        <strain evidence="13">Israel</strain>
    </source>
</reference>
<keyword evidence="6" id="KW-0963">Cytoplasm</keyword>
<accession>A0A1B0DJF1</accession>